<dbReference type="PROSITE" id="PS51063">
    <property type="entry name" value="HTH_CRP_2"/>
    <property type="match status" value="1"/>
</dbReference>
<dbReference type="EMBL" id="JBHTMX010000008">
    <property type="protein sequence ID" value="MFD1330887.1"/>
    <property type="molecule type" value="Genomic_DNA"/>
</dbReference>
<dbReference type="InterPro" id="IPR000595">
    <property type="entry name" value="cNMP-bd_dom"/>
</dbReference>
<dbReference type="Proteomes" id="UP001597171">
    <property type="component" value="Unassembled WGS sequence"/>
</dbReference>
<organism evidence="7 8">
    <name type="scientific">Methylopila musalis</name>
    <dbReference type="NCBI Taxonomy" id="1134781"/>
    <lineage>
        <taxon>Bacteria</taxon>
        <taxon>Pseudomonadati</taxon>
        <taxon>Pseudomonadota</taxon>
        <taxon>Alphaproteobacteria</taxon>
        <taxon>Hyphomicrobiales</taxon>
        <taxon>Methylopilaceae</taxon>
        <taxon>Methylopila</taxon>
    </lineage>
</organism>
<comment type="caution">
    <text evidence="7">The sequence shown here is derived from an EMBL/GenBank/DDBJ whole genome shotgun (WGS) entry which is preliminary data.</text>
</comment>
<keyword evidence="1" id="KW-0805">Transcription regulation</keyword>
<keyword evidence="2" id="KW-0238">DNA-binding</keyword>
<dbReference type="Gene3D" id="1.10.10.10">
    <property type="entry name" value="Winged helix-like DNA-binding domain superfamily/Winged helix DNA-binding domain"/>
    <property type="match status" value="1"/>
</dbReference>
<feature type="compositionally biased region" description="Gly residues" evidence="4">
    <location>
        <begin position="1"/>
        <end position="10"/>
    </location>
</feature>
<dbReference type="InterPro" id="IPR018490">
    <property type="entry name" value="cNMP-bd_dom_sf"/>
</dbReference>
<dbReference type="SUPFAM" id="SSF51206">
    <property type="entry name" value="cAMP-binding domain-like"/>
    <property type="match status" value="1"/>
</dbReference>
<evidence type="ECO:0000259" key="5">
    <source>
        <dbReference type="PROSITE" id="PS50042"/>
    </source>
</evidence>
<dbReference type="InterPro" id="IPR036390">
    <property type="entry name" value="WH_DNA-bd_sf"/>
</dbReference>
<dbReference type="SUPFAM" id="SSF46785">
    <property type="entry name" value="Winged helix' DNA-binding domain"/>
    <property type="match status" value="1"/>
</dbReference>
<dbReference type="PANTHER" id="PTHR24567">
    <property type="entry name" value="CRP FAMILY TRANSCRIPTIONAL REGULATORY PROTEIN"/>
    <property type="match status" value="1"/>
</dbReference>
<dbReference type="SMART" id="SM00100">
    <property type="entry name" value="cNMP"/>
    <property type="match status" value="1"/>
</dbReference>
<evidence type="ECO:0000256" key="3">
    <source>
        <dbReference type="ARBA" id="ARBA00023163"/>
    </source>
</evidence>
<dbReference type="CDD" id="cd00038">
    <property type="entry name" value="CAP_ED"/>
    <property type="match status" value="1"/>
</dbReference>
<gene>
    <name evidence="7" type="ORF">ACFQ4O_02635</name>
</gene>
<keyword evidence="8" id="KW-1185">Reference proteome</keyword>
<sequence length="261" mass="28225">MIGTDAGGDGKATQLAVERKPGPKQGPGDRRALILSSAGGVDDPRASIFGRLTESERLAVAPYCEHRLARRHSLVFRQGQRQDGIFIIQSGGVRVFFEADTGRRITRAIWFTGHFIGGPDVFGHNPHMWSGIAIRDTSLVFLPTDTLQMLCGRIPNLALGLIDALAFKGRCYAAMSQALGTRSASERISGLLEHLGELYGVRTEHGLEIQFPITGSEIADMVGVSRQWVTMGLKKLQAAGAIELQRGKITILDHAALAARS</sequence>
<dbReference type="PROSITE" id="PS50042">
    <property type="entry name" value="CNMP_BINDING_3"/>
    <property type="match status" value="1"/>
</dbReference>
<feature type="region of interest" description="Disordered" evidence="4">
    <location>
        <begin position="1"/>
        <end position="30"/>
    </location>
</feature>
<proteinExistence type="predicted"/>
<feature type="domain" description="Cyclic nucleotide-binding" evidence="5">
    <location>
        <begin position="48"/>
        <end position="150"/>
    </location>
</feature>
<reference evidence="8" key="1">
    <citation type="journal article" date="2019" name="Int. J. Syst. Evol. Microbiol.">
        <title>The Global Catalogue of Microorganisms (GCM) 10K type strain sequencing project: providing services to taxonomists for standard genome sequencing and annotation.</title>
        <authorList>
            <consortium name="The Broad Institute Genomics Platform"/>
            <consortium name="The Broad Institute Genome Sequencing Center for Infectious Disease"/>
            <person name="Wu L."/>
            <person name="Ma J."/>
        </authorList>
    </citation>
    <scope>NUCLEOTIDE SEQUENCE [LARGE SCALE GENOMIC DNA]</scope>
    <source>
        <strain evidence="8">CCUG 61696</strain>
    </source>
</reference>
<dbReference type="Pfam" id="PF13545">
    <property type="entry name" value="HTH_Crp_2"/>
    <property type="match status" value="1"/>
</dbReference>
<dbReference type="InterPro" id="IPR014710">
    <property type="entry name" value="RmlC-like_jellyroll"/>
</dbReference>
<dbReference type="InterPro" id="IPR050397">
    <property type="entry name" value="Env_Response_Regulators"/>
</dbReference>
<dbReference type="SMART" id="SM00419">
    <property type="entry name" value="HTH_CRP"/>
    <property type="match status" value="1"/>
</dbReference>
<evidence type="ECO:0000256" key="4">
    <source>
        <dbReference type="SAM" id="MobiDB-lite"/>
    </source>
</evidence>
<accession>A0ABW3Z4N3</accession>
<dbReference type="Pfam" id="PF00027">
    <property type="entry name" value="cNMP_binding"/>
    <property type="match status" value="1"/>
</dbReference>
<name>A0ABW3Z4N3_9HYPH</name>
<protein>
    <submittedName>
        <fullName evidence="7">Crp/Fnr family transcriptional regulator</fullName>
    </submittedName>
</protein>
<dbReference type="Gene3D" id="2.60.120.10">
    <property type="entry name" value="Jelly Rolls"/>
    <property type="match status" value="1"/>
</dbReference>
<evidence type="ECO:0000313" key="8">
    <source>
        <dbReference type="Proteomes" id="UP001597171"/>
    </source>
</evidence>
<dbReference type="InterPro" id="IPR036388">
    <property type="entry name" value="WH-like_DNA-bd_sf"/>
</dbReference>
<keyword evidence="3" id="KW-0804">Transcription</keyword>
<feature type="domain" description="HTH crp-type" evidence="6">
    <location>
        <begin position="182"/>
        <end position="255"/>
    </location>
</feature>
<evidence type="ECO:0000256" key="1">
    <source>
        <dbReference type="ARBA" id="ARBA00023015"/>
    </source>
</evidence>
<evidence type="ECO:0000256" key="2">
    <source>
        <dbReference type="ARBA" id="ARBA00023125"/>
    </source>
</evidence>
<dbReference type="InterPro" id="IPR012318">
    <property type="entry name" value="HTH_CRP"/>
</dbReference>
<dbReference type="PANTHER" id="PTHR24567:SF68">
    <property type="entry name" value="DNA-BINDING TRANSCRIPTIONAL DUAL REGULATOR CRP"/>
    <property type="match status" value="1"/>
</dbReference>
<evidence type="ECO:0000259" key="6">
    <source>
        <dbReference type="PROSITE" id="PS51063"/>
    </source>
</evidence>
<evidence type="ECO:0000313" key="7">
    <source>
        <dbReference type="EMBL" id="MFD1330887.1"/>
    </source>
</evidence>
<dbReference type="RefSeq" id="WP_378774087.1">
    <property type="nucleotide sequence ID" value="NZ_JBHTMX010000008.1"/>
</dbReference>
<feature type="compositionally biased region" description="Basic and acidic residues" evidence="4">
    <location>
        <begin position="17"/>
        <end position="30"/>
    </location>
</feature>